<dbReference type="InterPro" id="IPR044824">
    <property type="entry name" value="MAIN-like"/>
</dbReference>
<dbReference type="Proteomes" id="UP001415857">
    <property type="component" value="Unassembled WGS sequence"/>
</dbReference>
<dbReference type="Pfam" id="PF10536">
    <property type="entry name" value="PMD"/>
    <property type="match status" value="1"/>
</dbReference>
<evidence type="ECO:0000313" key="2">
    <source>
        <dbReference type="EMBL" id="KAK9270437.1"/>
    </source>
</evidence>
<protein>
    <recommendedName>
        <fullName evidence="1">Aminotransferase-like plant mobile domain-containing protein</fullName>
    </recommendedName>
</protein>
<evidence type="ECO:0000259" key="1">
    <source>
        <dbReference type="Pfam" id="PF10536"/>
    </source>
</evidence>
<name>A0AAP0NBY7_LIQFO</name>
<dbReference type="PANTHER" id="PTHR46033:SF8">
    <property type="entry name" value="PROTEIN MAINTENANCE OF MERISTEMS-LIKE"/>
    <property type="match status" value="1"/>
</dbReference>
<dbReference type="AlphaFoldDB" id="A0AAP0NBY7"/>
<sequence>MATKRVCGDDDGFVINRWDPQLPPNAIPEILYRPTDHRSQIAWQQRETRQLVIDVGFGKLTNDTITRRPGPTLVLALAEWWWDTTHTFHIAGREYTMSPYDFYRLIGLRMRGRWFTFELTKADRKALTLCLLGVPCPSATLKYPALLAAYSQRGQDTAEDRTQMARAFILYLLGAFLVANSAQTVEPGWLLALDNLTTAREYGWGSAVLSHLYATMDSLSRLVSDPTGCWCLWGSWAREYLTLEPLMDGDEASHIVVREFLDRLDRVNARPWVGAPELGPQDWEEDAREISEISCLLSYPRARTFYFAKRVVP</sequence>
<dbReference type="EMBL" id="JBBPBK010000014">
    <property type="protein sequence ID" value="KAK9270437.1"/>
    <property type="molecule type" value="Genomic_DNA"/>
</dbReference>
<comment type="caution">
    <text evidence="2">The sequence shown here is derived from an EMBL/GenBank/DDBJ whole genome shotgun (WGS) entry which is preliminary data.</text>
</comment>
<evidence type="ECO:0000313" key="3">
    <source>
        <dbReference type="Proteomes" id="UP001415857"/>
    </source>
</evidence>
<feature type="domain" description="Aminotransferase-like plant mobile" evidence="1">
    <location>
        <begin position="72"/>
        <end position="242"/>
    </location>
</feature>
<gene>
    <name evidence="2" type="ORF">L1049_026016</name>
</gene>
<organism evidence="2 3">
    <name type="scientific">Liquidambar formosana</name>
    <name type="common">Formosan gum</name>
    <dbReference type="NCBI Taxonomy" id="63359"/>
    <lineage>
        <taxon>Eukaryota</taxon>
        <taxon>Viridiplantae</taxon>
        <taxon>Streptophyta</taxon>
        <taxon>Embryophyta</taxon>
        <taxon>Tracheophyta</taxon>
        <taxon>Spermatophyta</taxon>
        <taxon>Magnoliopsida</taxon>
        <taxon>eudicotyledons</taxon>
        <taxon>Gunneridae</taxon>
        <taxon>Pentapetalae</taxon>
        <taxon>Saxifragales</taxon>
        <taxon>Altingiaceae</taxon>
        <taxon>Liquidambar</taxon>
    </lineage>
</organism>
<dbReference type="InterPro" id="IPR019557">
    <property type="entry name" value="AminoTfrase-like_pln_mobile"/>
</dbReference>
<dbReference type="PANTHER" id="PTHR46033">
    <property type="entry name" value="PROTEIN MAIN-LIKE 2"/>
    <property type="match status" value="1"/>
</dbReference>
<dbReference type="GO" id="GO:0010073">
    <property type="term" value="P:meristem maintenance"/>
    <property type="evidence" value="ECO:0007669"/>
    <property type="project" value="InterPro"/>
</dbReference>
<reference evidence="2 3" key="1">
    <citation type="journal article" date="2024" name="Plant J.">
        <title>Genome sequences and population genomics reveal climatic adaptation and genomic divergence between two closely related sweetgum species.</title>
        <authorList>
            <person name="Xu W.Q."/>
            <person name="Ren C.Q."/>
            <person name="Zhang X.Y."/>
            <person name="Comes H.P."/>
            <person name="Liu X.H."/>
            <person name="Li Y.G."/>
            <person name="Kettle C.J."/>
            <person name="Jalonen R."/>
            <person name="Gaisberger H."/>
            <person name="Ma Y.Z."/>
            <person name="Qiu Y.X."/>
        </authorList>
    </citation>
    <scope>NUCLEOTIDE SEQUENCE [LARGE SCALE GENOMIC DNA]</scope>
    <source>
        <strain evidence="2">Hangzhou</strain>
    </source>
</reference>
<proteinExistence type="predicted"/>
<accession>A0AAP0NBY7</accession>
<keyword evidence="3" id="KW-1185">Reference proteome</keyword>